<evidence type="ECO:0000256" key="1">
    <source>
        <dbReference type="SAM" id="MobiDB-lite"/>
    </source>
</evidence>
<sequence>MKALILAAFLGAILSVVAQDSSGYGKVTNGGDLEDAILATFDLVSTAQDEKSGTTTRTVTVVNTLTVTPAIILPTFTIQGNLSSSTSSIHASTISPPYPYRNSTTATSAKKPSPTLDPSTIAISAKKPSPTLDLPGDNTASAVIPTGAKGVPTDYTTEVSTVYTHVCTTLVSDIPSSIPSSIASSASTTIICTSTRTNTHTLTVSTLHTITLATESKASCGCPPVTVTVTAPYTPVPVQPSTQTTSVPVDSITKTGYDGSSVSLPGFIGVTVSHSSVPHGTPCAPLPAASSTVDTSLTTSQSLVVIPLSKTTGGAATSTSIQTSTGGAVVYDVKLLLLAGLLALVPFI</sequence>
<reference evidence="3 4" key="1">
    <citation type="journal article" date="2018" name="IMA Fungus">
        <title>IMA Genome-F 9: Draft genome sequence of Annulohypoxylon stygium, Aspergillus mulundensis, Berkeleyomyces basicola (syn. Thielaviopsis basicola), Ceratocystis smalleyi, two Cercospora beticola strains, Coleophoma cylindrospora, Fusarium fracticaudum, Phialophora cf. hyalina, and Morchella septimelata.</title>
        <authorList>
            <person name="Wingfield B.D."/>
            <person name="Bills G.F."/>
            <person name="Dong Y."/>
            <person name="Huang W."/>
            <person name="Nel W.J."/>
            <person name="Swalarsk-Parry B.S."/>
            <person name="Vaghefi N."/>
            <person name="Wilken P.M."/>
            <person name="An Z."/>
            <person name="de Beer Z.W."/>
            <person name="De Vos L."/>
            <person name="Chen L."/>
            <person name="Duong T.A."/>
            <person name="Gao Y."/>
            <person name="Hammerbacher A."/>
            <person name="Kikkert J.R."/>
            <person name="Li Y."/>
            <person name="Li H."/>
            <person name="Li K."/>
            <person name="Li Q."/>
            <person name="Liu X."/>
            <person name="Ma X."/>
            <person name="Naidoo K."/>
            <person name="Pethybridge S.J."/>
            <person name="Sun J."/>
            <person name="Steenkamp E.T."/>
            <person name="van der Nest M.A."/>
            <person name="van Wyk S."/>
            <person name="Wingfield M.J."/>
            <person name="Xiong C."/>
            <person name="Yue Q."/>
            <person name="Zhang X."/>
        </authorList>
    </citation>
    <scope>NUCLEOTIDE SEQUENCE [LARGE SCALE GENOMIC DNA]</scope>
    <source>
        <strain evidence="3 4">BP 5553</strain>
    </source>
</reference>
<keyword evidence="4" id="KW-1185">Reference proteome</keyword>
<accession>A0A370TGW6</accession>
<evidence type="ECO:0000256" key="2">
    <source>
        <dbReference type="SAM" id="SignalP"/>
    </source>
</evidence>
<comment type="caution">
    <text evidence="3">The sequence shown here is derived from an EMBL/GenBank/DDBJ whole genome shotgun (WGS) entry which is preliminary data.</text>
</comment>
<gene>
    <name evidence="3" type="ORF">BP5553_07564</name>
</gene>
<dbReference type="AlphaFoldDB" id="A0A370TGW6"/>
<dbReference type="Proteomes" id="UP000254866">
    <property type="component" value="Unassembled WGS sequence"/>
</dbReference>
<dbReference type="GeneID" id="43600413"/>
<protein>
    <submittedName>
        <fullName evidence="3">Uncharacterized protein</fullName>
    </submittedName>
</protein>
<dbReference type="EMBL" id="NPIC01000007">
    <property type="protein sequence ID" value="RDL34436.1"/>
    <property type="molecule type" value="Genomic_DNA"/>
</dbReference>
<evidence type="ECO:0000313" key="3">
    <source>
        <dbReference type="EMBL" id="RDL34436.1"/>
    </source>
</evidence>
<feature type="region of interest" description="Disordered" evidence="1">
    <location>
        <begin position="93"/>
        <end position="139"/>
    </location>
</feature>
<dbReference type="RefSeq" id="XP_031867418.1">
    <property type="nucleotide sequence ID" value="XM_032016187.1"/>
</dbReference>
<name>A0A370TGW6_9HELO</name>
<proteinExistence type="predicted"/>
<feature type="signal peptide" evidence="2">
    <location>
        <begin position="1"/>
        <end position="18"/>
    </location>
</feature>
<organism evidence="3 4">
    <name type="scientific">Venustampulla echinocandica</name>
    <dbReference type="NCBI Taxonomy" id="2656787"/>
    <lineage>
        <taxon>Eukaryota</taxon>
        <taxon>Fungi</taxon>
        <taxon>Dikarya</taxon>
        <taxon>Ascomycota</taxon>
        <taxon>Pezizomycotina</taxon>
        <taxon>Leotiomycetes</taxon>
        <taxon>Helotiales</taxon>
        <taxon>Pleuroascaceae</taxon>
        <taxon>Venustampulla</taxon>
    </lineage>
</organism>
<keyword evidence="2" id="KW-0732">Signal</keyword>
<feature type="compositionally biased region" description="Polar residues" evidence="1">
    <location>
        <begin position="101"/>
        <end position="122"/>
    </location>
</feature>
<evidence type="ECO:0000313" key="4">
    <source>
        <dbReference type="Proteomes" id="UP000254866"/>
    </source>
</evidence>
<feature type="chain" id="PRO_5016852262" evidence="2">
    <location>
        <begin position="19"/>
        <end position="348"/>
    </location>
</feature>